<dbReference type="EMBL" id="LBUU01000005">
    <property type="protein sequence ID" value="KKQ70317.1"/>
    <property type="molecule type" value="Genomic_DNA"/>
</dbReference>
<name>A0A0G0JUG3_9BACT</name>
<keyword evidence="1" id="KW-0472">Membrane</keyword>
<dbReference type="AlphaFoldDB" id="A0A0G0JUG3"/>
<comment type="caution">
    <text evidence="2">The sequence shown here is derived from an EMBL/GenBank/DDBJ whole genome shotgun (WGS) entry which is preliminary data.</text>
</comment>
<keyword evidence="1" id="KW-0812">Transmembrane</keyword>
<accession>A0A0G0JUG3</accession>
<protein>
    <submittedName>
        <fullName evidence="2">Uncharacterized protein</fullName>
    </submittedName>
</protein>
<proteinExistence type="predicted"/>
<feature type="transmembrane region" description="Helical" evidence="1">
    <location>
        <begin position="49"/>
        <end position="77"/>
    </location>
</feature>
<evidence type="ECO:0000313" key="3">
    <source>
        <dbReference type="Proteomes" id="UP000034022"/>
    </source>
</evidence>
<dbReference type="Proteomes" id="UP000034022">
    <property type="component" value="Unassembled WGS sequence"/>
</dbReference>
<keyword evidence="1" id="KW-1133">Transmembrane helix</keyword>
<reference evidence="2 3" key="1">
    <citation type="journal article" date="2015" name="Nature">
        <title>rRNA introns, odd ribosomes, and small enigmatic genomes across a large radiation of phyla.</title>
        <authorList>
            <person name="Brown C.T."/>
            <person name="Hug L.A."/>
            <person name="Thomas B.C."/>
            <person name="Sharon I."/>
            <person name="Castelle C.J."/>
            <person name="Singh A."/>
            <person name="Wilkins M.J."/>
            <person name="Williams K.H."/>
            <person name="Banfield J.F."/>
        </authorList>
    </citation>
    <scope>NUCLEOTIDE SEQUENCE [LARGE SCALE GENOMIC DNA]</scope>
</reference>
<gene>
    <name evidence="2" type="ORF">US91_C0005G0022</name>
</gene>
<feature type="transmembrane region" description="Helical" evidence="1">
    <location>
        <begin position="12"/>
        <end position="37"/>
    </location>
</feature>
<evidence type="ECO:0000313" key="2">
    <source>
        <dbReference type="EMBL" id="KKQ70317.1"/>
    </source>
</evidence>
<evidence type="ECO:0000256" key="1">
    <source>
        <dbReference type="SAM" id="Phobius"/>
    </source>
</evidence>
<organism evidence="2 3">
    <name type="scientific">Candidatus Falkowbacteria bacterium GW2011_GWE1_38_31</name>
    <dbReference type="NCBI Taxonomy" id="1618638"/>
    <lineage>
        <taxon>Bacteria</taxon>
        <taxon>Candidatus Falkowiibacteriota</taxon>
    </lineage>
</organism>
<sequence>MIILLKDKIQRLIFGIVVSACVSFAFSVFINAILLVADYINKTNSKTGFTSIFLITFGMLCIILFVAFICNFFYSLFEIYELSEKWNISSNDIADGIYNYEIQNYWMLNVKQFQDFLEDARRKNRLNKNRACG</sequence>